<gene>
    <name evidence="1" type="ORF">JTE90_023212</name>
</gene>
<proteinExistence type="predicted"/>
<evidence type="ECO:0000313" key="2">
    <source>
        <dbReference type="Proteomes" id="UP000827092"/>
    </source>
</evidence>
<keyword evidence="2" id="KW-1185">Reference proteome</keyword>
<protein>
    <submittedName>
        <fullName evidence="1">Uncharacterized protein</fullName>
    </submittedName>
</protein>
<comment type="caution">
    <text evidence="1">The sequence shown here is derived from an EMBL/GenBank/DDBJ whole genome shotgun (WGS) entry which is preliminary data.</text>
</comment>
<name>A0AAV6VL09_9ARAC</name>
<evidence type="ECO:0000313" key="1">
    <source>
        <dbReference type="EMBL" id="KAG8196703.1"/>
    </source>
</evidence>
<dbReference type="EMBL" id="JAFNEN010000065">
    <property type="protein sequence ID" value="KAG8196703.1"/>
    <property type="molecule type" value="Genomic_DNA"/>
</dbReference>
<sequence>MALYRPPFYPRLSLGCGRVNKSSSAFCVTSRCPGDDDLERCLNLPLGVLEKDLIKKAPCFYQNCYIDKLRILETKACHNQDRNPQDKVSSVNLTRGSHEKVTLFRCRLQMLGYMLATTCRSSGRIPQVRPADKCRGAYFSGETFRCCQPLAFVQPRTC</sequence>
<accession>A0AAV6VL09</accession>
<dbReference type="AlphaFoldDB" id="A0AAV6VL09"/>
<dbReference type="Proteomes" id="UP000827092">
    <property type="component" value="Unassembled WGS sequence"/>
</dbReference>
<reference evidence="1 2" key="1">
    <citation type="journal article" date="2022" name="Nat. Ecol. Evol.">
        <title>A masculinizing supergene underlies an exaggerated male reproductive morph in a spider.</title>
        <authorList>
            <person name="Hendrickx F."/>
            <person name="De Corte Z."/>
            <person name="Sonet G."/>
            <person name="Van Belleghem S.M."/>
            <person name="Kostlbacher S."/>
            <person name="Vangestel C."/>
        </authorList>
    </citation>
    <scope>NUCLEOTIDE SEQUENCE [LARGE SCALE GENOMIC DNA]</scope>
    <source>
        <strain evidence="1">W744_W776</strain>
    </source>
</reference>
<organism evidence="1 2">
    <name type="scientific">Oedothorax gibbosus</name>
    <dbReference type="NCBI Taxonomy" id="931172"/>
    <lineage>
        <taxon>Eukaryota</taxon>
        <taxon>Metazoa</taxon>
        <taxon>Ecdysozoa</taxon>
        <taxon>Arthropoda</taxon>
        <taxon>Chelicerata</taxon>
        <taxon>Arachnida</taxon>
        <taxon>Araneae</taxon>
        <taxon>Araneomorphae</taxon>
        <taxon>Entelegynae</taxon>
        <taxon>Araneoidea</taxon>
        <taxon>Linyphiidae</taxon>
        <taxon>Erigoninae</taxon>
        <taxon>Oedothorax</taxon>
    </lineage>
</organism>